<gene>
    <name evidence="2" type="ORF">RDI58_014921</name>
</gene>
<comment type="caution">
    <text evidence="2">The sequence shown here is derived from an EMBL/GenBank/DDBJ whole genome shotgun (WGS) entry which is preliminary data.</text>
</comment>
<dbReference type="AlphaFoldDB" id="A0AAN8TMA8"/>
<evidence type="ECO:0000313" key="2">
    <source>
        <dbReference type="EMBL" id="KAK6786396.1"/>
    </source>
</evidence>
<evidence type="ECO:0000256" key="1">
    <source>
        <dbReference type="SAM" id="Phobius"/>
    </source>
</evidence>
<protein>
    <submittedName>
        <fullName evidence="2">Uncharacterized protein</fullName>
    </submittedName>
</protein>
<evidence type="ECO:0000313" key="3">
    <source>
        <dbReference type="Proteomes" id="UP001371456"/>
    </source>
</evidence>
<dbReference type="EMBL" id="JBANQN010000006">
    <property type="protein sequence ID" value="KAK6786396.1"/>
    <property type="molecule type" value="Genomic_DNA"/>
</dbReference>
<reference evidence="2 3" key="1">
    <citation type="submission" date="2024-02" db="EMBL/GenBank/DDBJ databases">
        <title>de novo genome assembly of Solanum bulbocastanum strain 11H21.</title>
        <authorList>
            <person name="Hosaka A.J."/>
        </authorList>
    </citation>
    <scope>NUCLEOTIDE SEQUENCE [LARGE SCALE GENOMIC DNA]</scope>
    <source>
        <tissue evidence="2">Young leaves</tissue>
    </source>
</reference>
<keyword evidence="1" id="KW-1133">Transmembrane helix</keyword>
<sequence>MDHSAKLVGITDQLGDPPFGLVYRRLVVALSIVVFWIIGQYSTVSQNCSAIPRLLIFTTDLMLSFNAQHTGTKGEDKTFWQLAERVRRCSDLHFFVLSATFVPFC</sequence>
<dbReference type="Proteomes" id="UP001371456">
    <property type="component" value="Unassembled WGS sequence"/>
</dbReference>
<keyword evidence="1" id="KW-0812">Transmembrane</keyword>
<keyword evidence="1" id="KW-0472">Membrane</keyword>
<organism evidence="2 3">
    <name type="scientific">Solanum bulbocastanum</name>
    <name type="common">Wild potato</name>
    <dbReference type="NCBI Taxonomy" id="147425"/>
    <lineage>
        <taxon>Eukaryota</taxon>
        <taxon>Viridiplantae</taxon>
        <taxon>Streptophyta</taxon>
        <taxon>Embryophyta</taxon>
        <taxon>Tracheophyta</taxon>
        <taxon>Spermatophyta</taxon>
        <taxon>Magnoliopsida</taxon>
        <taxon>eudicotyledons</taxon>
        <taxon>Gunneridae</taxon>
        <taxon>Pentapetalae</taxon>
        <taxon>asterids</taxon>
        <taxon>lamiids</taxon>
        <taxon>Solanales</taxon>
        <taxon>Solanaceae</taxon>
        <taxon>Solanoideae</taxon>
        <taxon>Solaneae</taxon>
        <taxon>Solanum</taxon>
    </lineage>
</organism>
<feature type="transmembrane region" description="Helical" evidence="1">
    <location>
        <begin position="21"/>
        <end position="39"/>
    </location>
</feature>
<proteinExistence type="predicted"/>
<accession>A0AAN8TMA8</accession>
<keyword evidence="3" id="KW-1185">Reference proteome</keyword>
<name>A0AAN8TMA8_SOLBU</name>